<dbReference type="AlphaFoldDB" id="A0A0W8E731"/>
<dbReference type="EMBL" id="LNQE01001848">
    <property type="protein sequence ID" value="KUG04458.1"/>
    <property type="molecule type" value="Genomic_DNA"/>
</dbReference>
<sequence length="63" mass="7361">MPAGPSVEAFHDYFIKCIPRMGIGLRSIRYNARIFLLFETFIEGSGWYRVLPLVQPVMISWRI</sequence>
<comment type="caution">
    <text evidence="1">The sequence shown here is derived from an EMBL/GenBank/DDBJ whole genome shotgun (WGS) entry which is preliminary data.</text>
</comment>
<organism evidence="1">
    <name type="scientific">hydrocarbon metagenome</name>
    <dbReference type="NCBI Taxonomy" id="938273"/>
    <lineage>
        <taxon>unclassified sequences</taxon>
        <taxon>metagenomes</taxon>
        <taxon>ecological metagenomes</taxon>
    </lineage>
</organism>
<proteinExistence type="predicted"/>
<protein>
    <submittedName>
        <fullName evidence="1">Uncharacterized protein</fullName>
    </submittedName>
</protein>
<accession>A0A0W8E731</accession>
<name>A0A0W8E731_9ZZZZ</name>
<reference evidence="1" key="1">
    <citation type="journal article" date="2015" name="Proc. Natl. Acad. Sci. U.S.A.">
        <title>Networks of energetic and metabolic interactions define dynamics in microbial communities.</title>
        <authorList>
            <person name="Embree M."/>
            <person name="Liu J.K."/>
            <person name="Al-Bassam M.M."/>
            <person name="Zengler K."/>
        </authorList>
    </citation>
    <scope>NUCLEOTIDE SEQUENCE</scope>
</reference>
<evidence type="ECO:0000313" key="1">
    <source>
        <dbReference type="EMBL" id="KUG04458.1"/>
    </source>
</evidence>
<gene>
    <name evidence="1" type="ORF">ASZ90_018126</name>
</gene>